<evidence type="ECO:0000313" key="2">
    <source>
        <dbReference type="EMBL" id="KCW86713.1"/>
    </source>
</evidence>
<protein>
    <submittedName>
        <fullName evidence="2">Uncharacterized protein</fullName>
    </submittedName>
</protein>
<feature type="region of interest" description="Disordered" evidence="1">
    <location>
        <begin position="49"/>
        <end position="75"/>
    </location>
</feature>
<gene>
    <name evidence="2" type="ORF">EUGRSUZ_B03321</name>
</gene>
<reference evidence="2" key="1">
    <citation type="submission" date="2013-07" db="EMBL/GenBank/DDBJ databases">
        <title>The genome of Eucalyptus grandis.</title>
        <authorList>
            <person name="Schmutz J."/>
            <person name="Hayes R."/>
            <person name="Myburg A."/>
            <person name="Tuskan G."/>
            <person name="Grattapaglia D."/>
            <person name="Rokhsar D.S."/>
        </authorList>
    </citation>
    <scope>NUCLEOTIDE SEQUENCE</scope>
    <source>
        <tissue evidence="2">Leaf extractions</tissue>
    </source>
</reference>
<dbReference type="EMBL" id="KK198754">
    <property type="protein sequence ID" value="KCW86713.1"/>
    <property type="molecule type" value="Genomic_DNA"/>
</dbReference>
<dbReference type="AlphaFoldDB" id="A0A059D7J5"/>
<feature type="compositionally biased region" description="Polar residues" evidence="1">
    <location>
        <begin position="55"/>
        <end position="66"/>
    </location>
</feature>
<evidence type="ECO:0000256" key="1">
    <source>
        <dbReference type="SAM" id="MobiDB-lite"/>
    </source>
</evidence>
<name>A0A059D7J5_EUCGR</name>
<dbReference type="InParanoid" id="A0A059D7J5"/>
<dbReference type="Gramene" id="KCW86713">
    <property type="protein sequence ID" value="KCW86713"/>
    <property type="gene ID" value="EUGRSUZ_B03321"/>
</dbReference>
<organism evidence="2">
    <name type="scientific">Eucalyptus grandis</name>
    <name type="common">Flooded gum</name>
    <dbReference type="NCBI Taxonomy" id="71139"/>
    <lineage>
        <taxon>Eukaryota</taxon>
        <taxon>Viridiplantae</taxon>
        <taxon>Streptophyta</taxon>
        <taxon>Embryophyta</taxon>
        <taxon>Tracheophyta</taxon>
        <taxon>Spermatophyta</taxon>
        <taxon>Magnoliopsida</taxon>
        <taxon>eudicotyledons</taxon>
        <taxon>Gunneridae</taxon>
        <taxon>Pentapetalae</taxon>
        <taxon>rosids</taxon>
        <taxon>malvids</taxon>
        <taxon>Myrtales</taxon>
        <taxon>Myrtaceae</taxon>
        <taxon>Myrtoideae</taxon>
        <taxon>Eucalypteae</taxon>
        <taxon>Eucalyptus</taxon>
    </lineage>
</organism>
<sequence length="75" mass="8420">MTKLGLAPGHKQRVMSRLDLKGQKENEMLFKVSTDRGSDRVGVCLNESHEPTGCGQPNQRQKNNLTWLGIESDRP</sequence>
<accession>A0A059D7J5</accession>
<proteinExistence type="predicted"/>